<evidence type="ECO:0000256" key="8">
    <source>
        <dbReference type="RuleBase" id="RU365088"/>
    </source>
</evidence>
<evidence type="ECO:0000256" key="4">
    <source>
        <dbReference type="ARBA" id="ARBA00022475"/>
    </source>
</evidence>
<proteinExistence type="inferred from homology"/>
<feature type="transmembrane region" description="Helical" evidence="8">
    <location>
        <begin position="55"/>
        <end position="75"/>
    </location>
</feature>
<keyword evidence="6 8" id="KW-1133">Transmembrane helix</keyword>
<dbReference type="CDD" id="cd17320">
    <property type="entry name" value="MFS_MdfA_MDR_like"/>
    <property type="match status" value="1"/>
</dbReference>
<dbReference type="PROSITE" id="PS50850">
    <property type="entry name" value="MFS"/>
    <property type="match status" value="1"/>
</dbReference>
<keyword evidence="7 8" id="KW-0472">Membrane</keyword>
<dbReference type="InterPro" id="IPR004812">
    <property type="entry name" value="Efflux_drug-R_Bcr/CmlA"/>
</dbReference>
<feature type="transmembrane region" description="Helical" evidence="8">
    <location>
        <begin position="314"/>
        <end position="334"/>
    </location>
</feature>
<feature type="transmembrane region" description="Helical" evidence="8">
    <location>
        <begin position="222"/>
        <end position="246"/>
    </location>
</feature>
<dbReference type="InterPro" id="IPR036259">
    <property type="entry name" value="MFS_trans_sf"/>
</dbReference>
<evidence type="ECO:0000256" key="7">
    <source>
        <dbReference type="ARBA" id="ARBA00023136"/>
    </source>
</evidence>
<keyword evidence="4" id="KW-1003">Cell membrane</keyword>
<dbReference type="PANTHER" id="PTHR23502:SF132">
    <property type="entry name" value="POLYAMINE TRANSPORTER 2-RELATED"/>
    <property type="match status" value="1"/>
</dbReference>
<comment type="caution">
    <text evidence="10">The sequence shown here is derived from an EMBL/GenBank/DDBJ whole genome shotgun (WGS) entry which is preliminary data.</text>
</comment>
<comment type="similarity">
    <text evidence="2 8">Belongs to the major facilitator superfamily. Bcr/CmlA family.</text>
</comment>
<dbReference type="Gene3D" id="1.20.1720.10">
    <property type="entry name" value="Multidrug resistance protein D"/>
    <property type="match status" value="1"/>
</dbReference>
<feature type="transmembrane region" description="Helical" evidence="8">
    <location>
        <begin position="87"/>
        <end position="106"/>
    </location>
</feature>
<gene>
    <name evidence="10" type="ORF">HA482_15535</name>
</gene>
<dbReference type="InterPro" id="IPR020846">
    <property type="entry name" value="MFS_dom"/>
</dbReference>
<feature type="transmembrane region" description="Helical" evidence="8">
    <location>
        <begin position="258"/>
        <end position="276"/>
    </location>
</feature>
<evidence type="ECO:0000256" key="2">
    <source>
        <dbReference type="ARBA" id="ARBA00006236"/>
    </source>
</evidence>
<comment type="subcellular location">
    <subcellularLocation>
        <location evidence="8">Cell inner membrane</location>
        <topology evidence="8">Multi-pass membrane protein</topology>
    </subcellularLocation>
    <subcellularLocation>
        <location evidence="1">Cell membrane</location>
        <topology evidence="1">Multi-pass membrane protein</topology>
    </subcellularLocation>
</comment>
<keyword evidence="8" id="KW-0997">Cell inner membrane</keyword>
<evidence type="ECO:0000259" key="9">
    <source>
        <dbReference type="PROSITE" id="PS50850"/>
    </source>
</evidence>
<dbReference type="Proteomes" id="UP000639516">
    <property type="component" value="Unassembled WGS sequence"/>
</dbReference>
<keyword evidence="3 8" id="KW-0813">Transport</keyword>
<feature type="transmembrane region" description="Helical" evidence="8">
    <location>
        <begin position="355"/>
        <end position="375"/>
    </location>
</feature>
<feature type="transmembrane region" description="Helical" evidence="8">
    <location>
        <begin position="145"/>
        <end position="163"/>
    </location>
</feature>
<evidence type="ECO:0000256" key="3">
    <source>
        <dbReference type="ARBA" id="ARBA00022448"/>
    </source>
</evidence>
<feature type="transmembrane region" description="Helical" evidence="8">
    <location>
        <begin position="288"/>
        <end position="308"/>
    </location>
</feature>
<feature type="transmembrane region" description="Helical" evidence="8">
    <location>
        <begin position="381"/>
        <end position="402"/>
    </location>
</feature>
<keyword evidence="11" id="KW-1185">Reference proteome</keyword>
<organism evidence="10 11">
    <name type="scientific">Bradyrhizobium campsiandrae</name>
    <dbReference type="NCBI Taxonomy" id="1729892"/>
    <lineage>
        <taxon>Bacteria</taxon>
        <taxon>Pseudomonadati</taxon>
        <taxon>Pseudomonadota</taxon>
        <taxon>Alphaproteobacteria</taxon>
        <taxon>Hyphomicrobiales</taxon>
        <taxon>Nitrobacteraceae</taxon>
        <taxon>Bradyrhizobium</taxon>
    </lineage>
</organism>
<feature type="domain" description="Major facilitator superfamily (MFS) profile" evidence="9">
    <location>
        <begin position="21"/>
        <end position="406"/>
    </location>
</feature>
<feature type="transmembrane region" description="Helical" evidence="8">
    <location>
        <begin position="112"/>
        <end position="133"/>
    </location>
</feature>
<evidence type="ECO:0000313" key="11">
    <source>
        <dbReference type="Proteomes" id="UP000639516"/>
    </source>
</evidence>
<reference evidence="10 11" key="1">
    <citation type="journal article" date="2020" name="Arch. Microbiol.">
        <title>Bradyrhizobium campsiandrae sp. nov., a nitrogen-fixing bacterial strain isolated from a native leguminous tree from the Amazon adapted to flooded conditions.</title>
        <authorList>
            <person name="Cabral Michel D."/>
            <person name="Martins da Costa E."/>
            <person name="Azarias Guimaraes A."/>
            <person name="Soares de Carvalho T."/>
            <person name="Santos de Castro Caputo P."/>
            <person name="Willems A."/>
            <person name="de Souza Moreira F.M."/>
        </authorList>
    </citation>
    <scope>NUCLEOTIDE SEQUENCE [LARGE SCALE GENOMIC DNA]</scope>
    <source>
        <strain evidence="11">INPA 384B</strain>
    </source>
</reference>
<dbReference type="SUPFAM" id="SSF103473">
    <property type="entry name" value="MFS general substrate transporter"/>
    <property type="match status" value="1"/>
</dbReference>
<dbReference type="PROSITE" id="PS00216">
    <property type="entry name" value="SUGAR_TRANSPORT_1"/>
    <property type="match status" value="1"/>
</dbReference>
<feature type="transmembrane region" description="Helical" evidence="8">
    <location>
        <begin position="20"/>
        <end position="43"/>
    </location>
</feature>
<dbReference type="NCBIfam" id="TIGR00710">
    <property type="entry name" value="efflux_Bcr_CflA"/>
    <property type="match status" value="1"/>
</dbReference>
<dbReference type="PANTHER" id="PTHR23502">
    <property type="entry name" value="MAJOR FACILITATOR SUPERFAMILY"/>
    <property type="match status" value="1"/>
</dbReference>
<dbReference type="Pfam" id="PF07690">
    <property type="entry name" value="MFS_1"/>
    <property type="match status" value="1"/>
</dbReference>
<dbReference type="RefSeq" id="WP_188107249.1">
    <property type="nucleotide sequence ID" value="NZ_JAANIH010000074.1"/>
</dbReference>
<evidence type="ECO:0000313" key="10">
    <source>
        <dbReference type="EMBL" id="MBC9979612.1"/>
    </source>
</evidence>
<evidence type="ECO:0000256" key="1">
    <source>
        <dbReference type="ARBA" id="ARBA00004651"/>
    </source>
</evidence>
<feature type="transmembrane region" description="Helical" evidence="8">
    <location>
        <begin position="175"/>
        <end position="195"/>
    </location>
</feature>
<dbReference type="InterPro" id="IPR011701">
    <property type="entry name" value="MFS"/>
</dbReference>
<name>A0ABR7U6L8_9BRAD</name>
<evidence type="ECO:0000256" key="6">
    <source>
        <dbReference type="ARBA" id="ARBA00022989"/>
    </source>
</evidence>
<keyword evidence="5 8" id="KW-0812">Transmembrane</keyword>
<protein>
    <recommendedName>
        <fullName evidence="8">Bcr/CflA family efflux transporter</fullName>
    </recommendedName>
</protein>
<dbReference type="InterPro" id="IPR005829">
    <property type="entry name" value="Sugar_transporter_CS"/>
</dbReference>
<sequence length="425" mass="44847">MHGMISQPPGAATNIATSRVVLLLLVVMTGIAPISLYILVPALPVLATTFGRDISIAQMTVSLYMVGIALSQLIMGPLSDKFGRRPVLLGGLALMIAASLACIFAQDLPQLIAARFFQALGGASGMVVSRAIIRDIYARDRVASMISLVIAALMIGQMVSPLTGGLIETAFGWRAIFYAVTIGAIAVAIGIAIALPETRRDRAGGSGGFRSDVRTLIKSRAFIGYVMCQVLASQIIFTFAGGGPYIVVTQMGRTSAEYGAWFATTGFAYLVGNLLCVRFAPRHSLEKLIWFGLALQLCGSLLNLLWSFTGWNEAPAWLFGTQMIVMVGNAFVMANSAAGAISVRPEAAGTASGAMGFLQQGIGALMSQFGAYLGGHSATTLPLTSAVLAISLLCACMMIFVVPRREVVVSEELIEQAEEEEAGMM</sequence>
<evidence type="ECO:0000256" key="5">
    <source>
        <dbReference type="ARBA" id="ARBA00022692"/>
    </source>
</evidence>
<dbReference type="EMBL" id="JAATTO010000020">
    <property type="protein sequence ID" value="MBC9979612.1"/>
    <property type="molecule type" value="Genomic_DNA"/>
</dbReference>
<accession>A0ABR7U6L8</accession>